<comment type="caution">
    <text evidence="1">The sequence shown here is derived from an EMBL/GenBank/DDBJ whole genome shotgun (WGS) entry which is preliminary data.</text>
</comment>
<dbReference type="EMBL" id="FRCE01000008">
    <property type="protein sequence ID" value="SHL70323.1"/>
    <property type="molecule type" value="Genomic_DNA"/>
</dbReference>
<dbReference type="AlphaFoldDB" id="A0ABD7M8Q6"/>
<sequence length="72" mass="8018">MSPVPTPGGDGEAIRYVVRWQSRSGQRSELLFDDPGRAQAFAAQKQRDAYVSSCQLDEVAYTPRPARASYRV</sequence>
<evidence type="ECO:0000313" key="2">
    <source>
        <dbReference type="Proteomes" id="UP000184253"/>
    </source>
</evidence>
<name>A0ABD7M8Q6_MICLU</name>
<protein>
    <submittedName>
        <fullName evidence="1">Uncharacterized protein</fullName>
    </submittedName>
</protein>
<gene>
    <name evidence="1" type="ORF">SAMN04487849_108120</name>
</gene>
<proteinExistence type="predicted"/>
<dbReference type="Proteomes" id="UP000184253">
    <property type="component" value="Unassembled WGS sequence"/>
</dbReference>
<organism evidence="1 2">
    <name type="scientific">Micrococcus luteus</name>
    <name type="common">Micrococcus lysodeikticus</name>
    <dbReference type="NCBI Taxonomy" id="1270"/>
    <lineage>
        <taxon>Bacteria</taxon>
        <taxon>Bacillati</taxon>
        <taxon>Actinomycetota</taxon>
        <taxon>Actinomycetes</taxon>
        <taxon>Micrococcales</taxon>
        <taxon>Micrococcaceae</taxon>
        <taxon>Micrococcus</taxon>
    </lineage>
</organism>
<accession>A0ABD7M8Q6</accession>
<evidence type="ECO:0000313" key="1">
    <source>
        <dbReference type="EMBL" id="SHL70323.1"/>
    </source>
</evidence>
<reference evidence="1 2" key="1">
    <citation type="submission" date="2016-11" db="EMBL/GenBank/DDBJ databases">
        <authorList>
            <person name="Varghese N."/>
            <person name="Submissions S."/>
        </authorList>
    </citation>
    <scope>NUCLEOTIDE SEQUENCE [LARGE SCALE GENOMIC DNA]</scope>
    <source>
        <strain evidence="1 2">VTM4R57</strain>
    </source>
</reference>